<dbReference type="Pfam" id="PF12679">
    <property type="entry name" value="ABC2_membrane_2"/>
    <property type="match status" value="1"/>
</dbReference>
<evidence type="ECO:0000313" key="3">
    <source>
        <dbReference type="Proteomes" id="UP000006565"/>
    </source>
</evidence>
<dbReference type="EMBL" id="CP002117">
    <property type="protein sequence ID" value="ADN36237.1"/>
    <property type="molecule type" value="Genomic_DNA"/>
</dbReference>
<keyword evidence="1" id="KW-0472">Membrane</keyword>
<feature type="transmembrane region" description="Helical" evidence="1">
    <location>
        <begin position="21"/>
        <end position="39"/>
    </location>
</feature>
<feature type="transmembrane region" description="Helical" evidence="1">
    <location>
        <begin position="75"/>
        <end position="94"/>
    </location>
</feature>
<sequence>MDLKRVKMIAIKEIRDHITSRRFTILLFLMLVVCGYYVINEIGDYYDAIESYAQYGDFSYIPSVMNIFLGINRGISGYSIFGIIIAVALGFDLFTKERETGSIKAILSMPVYRDEVINGKALGGIITIAIATMTVFVITLAILLLCSIVPEINEFGYIFVFWIITTIFLSGVFLMSMMVSTFSKSSGISLIYSLLLLLLITSFIYTVGTSAVDSILGPTPIITANNSDMTNYDAMREQLTSYNEKRSNMMDFVRMVSFDNNYYLLSDAIINPQENRFYDSLQSGGDDSGKDNGIPDLTTILTDMWGNLVFLIFYPVFFMGIAYVKFMRIDLR</sequence>
<dbReference type="GO" id="GO:0140359">
    <property type="term" value="F:ABC-type transporter activity"/>
    <property type="evidence" value="ECO:0007669"/>
    <property type="project" value="InterPro"/>
</dbReference>
<protein>
    <submittedName>
        <fullName evidence="2">ABC-type transport system involved in multi-copper enzyme maturation permease component-like protein</fullName>
    </submittedName>
</protein>
<dbReference type="PANTHER" id="PTHR43471:SF13">
    <property type="entry name" value="ABC-2 TYPE TRANSPORT SYSTEM PERMEASE PROTEIN"/>
    <property type="match status" value="1"/>
</dbReference>
<feature type="transmembrane region" description="Helical" evidence="1">
    <location>
        <begin position="304"/>
        <end position="324"/>
    </location>
</feature>
<keyword evidence="1" id="KW-1133">Transmembrane helix</keyword>
<dbReference type="KEGG" id="mpi:Mpet_1478"/>
<proteinExistence type="predicted"/>
<dbReference type="PANTHER" id="PTHR43471">
    <property type="entry name" value="ABC TRANSPORTER PERMEASE"/>
    <property type="match status" value="1"/>
</dbReference>
<feature type="transmembrane region" description="Helical" evidence="1">
    <location>
        <begin position="122"/>
        <end position="150"/>
    </location>
</feature>
<dbReference type="STRING" id="679926.Mpet_1478"/>
<accession>E1RG02</accession>
<feature type="transmembrane region" description="Helical" evidence="1">
    <location>
        <begin position="187"/>
        <end position="208"/>
    </location>
</feature>
<dbReference type="GO" id="GO:0005886">
    <property type="term" value="C:plasma membrane"/>
    <property type="evidence" value="ECO:0007669"/>
    <property type="project" value="UniProtKB-SubCell"/>
</dbReference>
<dbReference type="HOGENOM" id="CLU_068384_0_0_2"/>
<dbReference type="RefSeq" id="WP_013329414.1">
    <property type="nucleotide sequence ID" value="NC_014507.1"/>
</dbReference>
<dbReference type="GeneID" id="9743948"/>
<keyword evidence="1" id="KW-0812">Transmembrane</keyword>
<reference evidence="2 3" key="1">
    <citation type="journal article" date="2010" name="Stand. Genomic Sci.">
        <title>Complete genome sequence of Methanoplanus petrolearius type strain (SEBR 4847).</title>
        <authorList>
            <person name="Brambilla E."/>
            <person name="Djao O.D."/>
            <person name="Daligault H."/>
            <person name="Lapidus A."/>
            <person name="Lucas S."/>
            <person name="Hammon N."/>
            <person name="Nolan M."/>
            <person name="Tice H."/>
            <person name="Cheng J.F."/>
            <person name="Han C."/>
            <person name="Tapia R."/>
            <person name="Goodwin L."/>
            <person name="Pitluck S."/>
            <person name="Liolios K."/>
            <person name="Ivanova N."/>
            <person name="Mavromatis K."/>
            <person name="Mikhailova N."/>
            <person name="Pati A."/>
            <person name="Chen A."/>
            <person name="Palaniappan K."/>
            <person name="Land M."/>
            <person name="Hauser L."/>
            <person name="Chang Y.J."/>
            <person name="Jeffries C.D."/>
            <person name="Rohde M."/>
            <person name="Spring S."/>
            <person name="Sikorski J."/>
            <person name="Goker M."/>
            <person name="Woyke T."/>
            <person name="Bristow J."/>
            <person name="Eisen J.A."/>
            <person name="Markowitz V."/>
            <person name="Hugenholtz P."/>
            <person name="Kyrpides N.C."/>
            <person name="Klenk H.P."/>
        </authorList>
    </citation>
    <scope>NUCLEOTIDE SEQUENCE [LARGE SCALE GENOMIC DNA]</scope>
    <source>
        <strain evidence="3">DSM 11571 / OCM 486 / SEBR 4847</strain>
    </source>
</reference>
<evidence type="ECO:0000256" key="1">
    <source>
        <dbReference type="SAM" id="Phobius"/>
    </source>
</evidence>
<gene>
    <name evidence="2" type="ordered locus">Mpet_1478</name>
</gene>
<dbReference type="OrthoDB" id="86287at2157"/>
<feature type="transmembrane region" description="Helical" evidence="1">
    <location>
        <begin position="156"/>
        <end position="175"/>
    </location>
</feature>
<dbReference type="Proteomes" id="UP000006565">
    <property type="component" value="Chromosome"/>
</dbReference>
<dbReference type="eggNOG" id="arCOG02436">
    <property type="taxonomic scope" value="Archaea"/>
</dbReference>
<evidence type="ECO:0000313" key="2">
    <source>
        <dbReference type="EMBL" id="ADN36237.1"/>
    </source>
</evidence>
<organism evidence="2 3">
    <name type="scientific">Methanolacinia petrolearia (strain DSM 11571 / OCM 486 / SEBR 4847)</name>
    <name type="common">Methanoplanus petrolearius</name>
    <dbReference type="NCBI Taxonomy" id="679926"/>
    <lineage>
        <taxon>Archaea</taxon>
        <taxon>Methanobacteriati</taxon>
        <taxon>Methanobacteriota</taxon>
        <taxon>Stenosarchaea group</taxon>
        <taxon>Methanomicrobia</taxon>
        <taxon>Methanomicrobiales</taxon>
        <taxon>Methanomicrobiaceae</taxon>
        <taxon>Methanolacinia</taxon>
    </lineage>
</organism>
<keyword evidence="3" id="KW-1185">Reference proteome</keyword>
<name>E1RG02_METP4</name>
<dbReference type="AlphaFoldDB" id="E1RG02"/>